<feature type="domain" description="NTF2-like N-terminal transpeptidase" evidence="3">
    <location>
        <begin position="27"/>
        <end position="135"/>
    </location>
</feature>
<accession>A0A1L7CMM7</accession>
<gene>
    <name evidence="4" type="ORF">CFLV_07685</name>
</gene>
<dbReference type="PANTHER" id="PTHR30627:SF24">
    <property type="entry name" value="PENICILLIN-BINDING PROTEIN 4B"/>
    <property type="match status" value="1"/>
</dbReference>
<evidence type="ECO:0000259" key="3">
    <source>
        <dbReference type="Pfam" id="PF05223"/>
    </source>
</evidence>
<dbReference type="STRING" id="28028.CFLV_07685"/>
<evidence type="ECO:0000313" key="4">
    <source>
        <dbReference type="EMBL" id="APT87081.1"/>
    </source>
</evidence>
<dbReference type="KEGG" id="cfc:CFLV_07685"/>
<dbReference type="InterPro" id="IPR032710">
    <property type="entry name" value="NTF2-like_dom_sf"/>
</dbReference>
<dbReference type="SUPFAM" id="SSF54427">
    <property type="entry name" value="NTF2-like"/>
    <property type="match status" value="1"/>
</dbReference>
<dbReference type="GeneID" id="82880596"/>
<dbReference type="InterPro" id="IPR050515">
    <property type="entry name" value="Beta-lactam/transpept"/>
</dbReference>
<feature type="chain" id="PRO_5044061001" evidence="1">
    <location>
        <begin position="21"/>
        <end position="617"/>
    </location>
</feature>
<reference evidence="4 5" key="1">
    <citation type="submission" date="2014-08" db="EMBL/GenBank/DDBJ databases">
        <title>Complete genome sequence of Corynebacterium flavescens OJ8(T)(=DSM 20296(T)), isolated from cheese.</title>
        <authorList>
            <person name="Ruckert C."/>
            <person name="Albersmeier A."/>
            <person name="Winkler A."/>
            <person name="Kalinowski J."/>
        </authorList>
    </citation>
    <scope>NUCLEOTIDE SEQUENCE [LARGE SCALE GENOMIC DNA]</scope>
    <source>
        <strain evidence="4 5">OJ8</strain>
    </source>
</reference>
<dbReference type="Pfam" id="PF05223">
    <property type="entry name" value="MecA_N"/>
    <property type="match status" value="1"/>
</dbReference>
<dbReference type="SUPFAM" id="SSF56601">
    <property type="entry name" value="beta-lactamase/transpeptidase-like"/>
    <property type="match status" value="1"/>
</dbReference>
<dbReference type="GO" id="GO:0005886">
    <property type="term" value="C:plasma membrane"/>
    <property type="evidence" value="ECO:0007669"/>
    <property type="project" value="TreeGrafter"/>
</dbReference>
<keyword evidence="4" id="KW-0132">Cell division</keyword>
<dbReference type="GO" id="GO:0046677">
    <property type="term" value="P:response to antibiotic"/>
    <property type="evidence" value="ECO:0007669"/>
    <property type="project" value="InterPro"/>
</dbReference>
<dbReference type="GO" id="GO:0071555">
    <property type="term" value="P:cell wall organization"/>
    <property type="evidence" value="ECO:0007669"/>
    <property type="project" value="TreeGrafter"/>
</dbReference>
<feature type="domain" description="Penicillin-binding protein transpeptidase" evidence="2">
    <location>
        <begin position="327"/>
        <end position="594"/>
    </location>
</feature>
<dbReference type="EMBL" id="CP009246">
    <property type="protein sequence ID" value="APT87081.1"/>
    <property type="molecule type" value="Genomic_DNA"/>
</dbReference>
<protein>
    <submittedName>
        <fullName evidence="4">Cell division protein FtsI</fullName>
    </submittedName>
</protein>
<dbReference type="Gene3D" id="3.10.450.100">
    <property type="entry name" value="NTF2-like, domain 1"/>
    <property type="match status" value="1"/>
</dbReference>
<dbReference type="Gene3D" id="3.40.710.10">
    <property type="entry name" value="DD-peptidase/beta-lactamase superfamily"/>
    <property type="match status" value="1"/>
</dbReference>
<dbReference type="PROSITE" id="PS51257">
    <property type="entry name" value="PROKAR_LIPOPROTEIN"/>
    <property type="match status" value="1"/>
</dbReference>
<dbReference type="GO" id="GO:0008658">
    <property type="term" value="F:penicillin binding"/>
    <property type="evidence" value="ECO:0007669"/>
    <property type="project" value="InterPro"/>
</dbReference>
<proteinExistence type="predicted"/>
<organism evidence="4 5">
    <name type="scientific">Corynebacterium flavescens</name>
    <dbReference type="NCBI Taxonomy" id="28028"/>
    <lineage>
        <taxon>Bacteria</taxon>
        <taxon>Bacillati</taxon>
        <taxon>Actinomycetota</taxon>
        <taxon>Actinomycetes</taxon>
        <taxon>Mycobacteriales</taxon>
        <taxon>Corynebacteriaceae</taxon>
        <taxon>Corynebacterium</taxon>
    </lineage>
</organism>
<dbReference type="InterPro" id="IPR001460">
    <property type="entry name" value="PCN-bd_Tpept"/>
</dbReference>
<dbReference type="PANTHER" id="PTHR30627">
    <property type="entry name" value="PEPTIDOGLYCAN D,D-TRANSPEPTIDASE"/>
    <property type="match status" value="1"/>
</dbReference>
<keyword evidence="4" id="KW-0131">Cell cycle</keyword>
<dbReference type="AlphaFoldDB" id="A0A1L7CMM7"/>
<dbReference type="Proteomes" id="UP000185479">
    <property type="component" value="Chromosome"/>
</dbReference>
<keyword evidence="5" id="KW-1185">Reference proteome</keyword>
<dbReference type="GO" id="GO:0071972">
    <property type="term" value="F:peptidoglycan L,D-transpeptidase activity"/>
    <property type="evidence" value="ECO:0007669"/>
    <property type="project" value="TreeGrafter"/>
</dbReference>
<dbReference type="Pfam" id="PF00905">
    <property type="entry name" value="Transpeptidase"/>
    <property type="match status" value="1"/>
</dbReference>
<dbReference type="RefSeq" id="WP_075730020.1">
    <property type="nucleotide sequence ID" value="NZ_BJNB01000028.1"/>
</dbReference>
<dbReference type="InterPro" id="IPR012338">
    <property type="entry name" value="Beta-lactam/transpept-like"/>
</dbReference>
<feature type="signal peptide" evidence="1">
    <location>
        <begin position="1"/>
        <end position="20"/>
    </location>
</feature>
<dbReference type="OrthoDB" id="5241017at2"/>
<sequence length="617" mass="64579">MKKMMSLLCAALCAATSLVACTPKPVSAQPVAEEFIEDFQSRNSDGLAALVDEPDAATAAIDSTFSGLQAEGVDIQLHDVNQQESIATAKYTMNWELPRDRTLSYDTEMTLTKKGSQWQVRWLPSLIHPSLGAHQALQLRSIPAERASVVSSDGVELMAPGLSYRVVVDKEGIADVRPLAAKVSGIIDKEHAADDSVSQVDAGDLAKNLEDTDGSYSVGVYNEKQIEPMRAELEAIPGVRVNEEPALITKEAGLAPDILSRVRSIVSDDTEGAAGWSVAVVNDNGAALSDVEYHKPAPAPAVRIGLDYNVQRAAQEAVDLRPESEAMLVAIRPSTGEILAVAQTAAADKKGDIALQGQYPPGSVFKIITASAGIKDQGLNSASIVPCPGTMNIYGRTVTNYNGFSLGSVPLSEAFAQSCNTTFADISTKLDKGQLRDIGKEFGFGIDFDIPGLTTITGAIPEGETPLERTEAGYGQGADLASPFGMALVSATVAAGKTPLPTLIAGHETKASDQAPAPDPQVLDNVRTMMRQVVVAGTAAGMKAGGTIYGKTGEAEFNGGSHAWFTGYRDDDIAFATLVPSGGGSTVSVNITDSFLQKLDAYRAAPAGAAVPVPAEG</sequence>
<evidence type="ECO:0000256" key="1">
    <source>
        <dbReference type="SAM" id="SignalP"/>
    </source>
</evidence>
<keyword evidence="1" id="KW-0732">Signal</keyword>
<dbReference type="GO" id="GO:0051301">
    <property type="term" value="P:cell division"/>
    <property type="evidence" value="ECO:0007669"/>
    <property type="project" value="UniProtKB-KW"/>
</dbReference>
<evidence type="ECO:0000259" key="2">
    <source>
        <dbReference type="Pfam" id="PF00905"/>
    </source>
</evidence>
<dbReference type="InterPro" id="IPR007887">
    <property type="entry name" value="MecA_N"/>
</dbReference>
<evidence type="ECO:0000313" key="5">
    <source>
        <dbReference type="Proteomes" id="UP000185479"/>
    </source>
</evidence>
<name>A0A1L7CMM7_CORFL</name>